<organism evidence="1 2">
    <name type="scientific">Fusarium oxysporum</name>
    <name type="common">Fusarium vascular wilt</name>
    <dbReference type="NCBI Taxonomy" id="5507"/>
    <lineage>
        <taxon>Eukaryota</taxon>
        <taxon>Fungi</taxon>
        <taxon>Dikarya</taxon>
        <taxon>Ascomycota</taxon>
        <taxon>Pezizomycotina</taxon>
        <taxon>Sordariomycetes</taxon>
        <taxon>Hypocreomycetidae</taxon>
        <taxon>Hypocreales</taxon>
        <taxon>Nectriaceae</taxon>
        <taxon>Fusarium</taxon>
        <taxon>Fusarium oxysporum species complex</taxon>
    </lineage>
</organism>
<proteinExistence type="predicted"/>
<comment type="caution">
    <text evidence="1">The sequence shown here is derived from an EMBL/GenBank/DDBJ whole genome shotgun (WGS) entry which is preliminary data.</text>
</comment>
<evidence type="ECO:0000313" key="2">
    <source>
        <dbReference type="Proteomes" id="UP000285860"/>
    </source>
</evidence>
<dbReference type="AlphaFoldDB" id="A0A420Q944"/>
<dbReference type="EMBL" id="MRCY01000080">
    <property type="protein sequence ID" value="RKL01291.1"/>
    <property type="molecule type" value="Genomic_DNA"/>
</dbReference>
<protein>
    <submittedName>
        <fullName evidence="1">Uncharacterized protein</fullName>
    </submittedName>
</protein>
<dbReference type="Proteomes" id="UP000285860">
    <property type="component" value="Unassembled WGS sequence"/>
</dbReference>
<name>A0A420Q944_FUSOX</name>
<gene>
    <name evidence="1" type="ORF">BFJ68_g12380</name>
</gene>
<accession>A0A420Q944</accession>
<sequence>MQCKWNVIIVILVKQQVLTLLPIFQYYSWIYQKARLLGRAAEWDGPWVSLDKIADPFGTSACCKRAGFQMMVTNCSSNFYPNQLASG</sequence>
<evidence type="ECO:0000313" key="1">
    <source>
        <dbReference type="EMBL" id="RKL01291.1"/>
    </source>
</evidence>
<reference evidence="1 2" key="1">
    <citation type="journal article" date="2018" name="Sci. Rep.">
        <title>Characterisation of pathogen-specific regions and novel effector candidates in Fusarium oxysporum f. sp. cepae.</title>
        <authorList>
            <person name="Armitage A.D."/>
            <person name="Taylor A."/>
            <person name="Sobczyk M.K."/>
            <person name="Baxter L."/>
            <person name="Greenfield B.P."/>
            <person name="Bates H.J."/>
            <person name="Wilson F."/>
            <person name="Jackson A.C."/>
            <person name="Ott S."/>
            <person name="Harrison R.J."/>
            <person name="Clarkson J.P."/>
        </authorList>
    </citation>
    <scope>NUCLEOTIDE SEQUENCE [LARGE SCALE GENOMIC DNA]</scope>
    <source>
        <strain evidence="1 2">Fo_A28</strain>
    </source>
</reference>